<protein>
    <recommendedName>
        <fullName evidence="4">DNA methylase N-4/N-6 domain-containing protein</fullName>
    </recommendedName>
</protein>
<proteinExistence type="predicted"/>
<dbReference type="Pfam" id="PF01555">
    <property type="entry name" value="N6_N4_Mtase"/>
    <property type="match status" value="1"/>
</dbReference>
<dbReference type="eggNOG" id="COG0863">
    <property type="taxonomic scope" value="Bacteria"/>
</dbReference>
<dbReference type="Proteomes" id="UP000006233">
    <property type="component" value="Unassembled WGS sequence"/>
</dbReference>
<dbReference type="STRING" id="634994.GCWU000323_01814"/>
<organism evidence="5 6">
    <name type="scientific">Leptotrichia hofstadii F0254</name>
    <dbReference type="NCBI Taxonomy" id="634994"/>
    <lineage>
        <taxon>Bacteria</taxon>
        <taxon>Fusobacteriati</taxon>
        <taxon>Fusobacteriota</taxon>
        <taxon>Fusobacteriia</taxon>
        <taxon>Fusobacteriales</taxon>
        <taxon>Leptotrichiaceae</taxon>
        <taxon>Leptotrichia</taxon>
    </lineage>
</organism>
<dbReference type="InterPro" id="IPR002941">
    <property type="entry name" value="DNA_methylase_N4/N6"/>
</dbReference>
<keyword evidence="2" id="KW-0808">Transferase</keyword>
<sequence length="126" mass="14785">MRMERKLSDILDNKNVKEEFLNKKYMMHKYWGKKPAKELRKIIKEYSKEGDLLLDPFSGYGSFASEAVLENRNVISNDLNPVSNFITECLLEENVDVDKLQSYYGIVLKKCQKIRKNYTNIILNGK</sequence>
<evidence type="ECO:0000313" key="5">
    <source>
        <dbReference type="EMBL" id="EEX74175.1"/>
    </source>
</evidence>
<dbReference type="InterPro" id="IPR002295">
    <property type="entry name" value="N4/N6-MTase_EcoPI_Mod-like"/>
</dbReference>
<evidence type="ECO:0000256" key="3">
    <source>
        <dbReference type="ARBA" id="ARBA00022691"/>
    </source>
</evidence>
<dbReference type="InterPro" id="IPR029063">
    <property type="entry name" value="SAM-dependent_MTases_sf"/>
</dbReference>
<keyword evidence="1" id="KW-0489">Methyltransferase</keyword>
<dbReference type="HOGENOM" id="CLU_1978769_0_0_0"/>
<comment type="caution">
    <text evidence="5">The sequence shown here is derived from an EMBL/GenBank/DDBJ whole genome shotgun (WGS) entry which is preliminary data.</text>
</comment>
<evidence type="ECO:0000259" key="4">
    <source>
        <dbReference type="Pfam" id="PF01555"/>
    </source>
</evidence>
<evidence type="ECO:0000256" key="2">
    <source>
        <dbReference type="ARBA" id="ARBA00022679"/>
    </source>
</evidence>
<evidence type="ECO:0000256" key="1">
    <source>
        <dbReference type="ARBA" id="ARBA00022603"/>
    </source>
</evidence>
<reference evidence="5 6" key="1">
    <citation type="submission" date="2009-09" db="EMBL/GenBank/DDBJ databases">
        <authorList>
            <person name="Weinstock G."/>
            <person name="Sodergren E."/>
            <person name="Clifton S."/>
            <person name="Fulton L."/>
            <person name="Fulton B."/>
            <person name="Courtney L."/>
            <person name="Fronick C."/>
            <person name="Harrison M."/>
            <person name="Strong C."/>
            <person name="Farmer C."/>
            <person name="Delahaunty K."/>
            <person name="Markovic C."/>
            <person name="Hall O."/>
            <person name="Minx P."/>
            <person name="Tomlinson C."/>
            <person name="Mitreva M."/>
            <person name="Nelson J."/>
            <person name="Hou S."/>
            <person name="Wollam A."/>
            <person name="Pepin K.H."/>
            <person name="Johnson M."/>
            <person name="Bhonagiri V."/>
            <person name="Nash W.E."/>
            <person name="Warren W."/>
            <person name="Chinwalla A."/>
            <person name="Mardis E.R."/>
            <person name="Wilson R.K."/>
        </authorList>
    </citation>
    <scope>NUCLEOTIDE SEQUENCE [LARGE SCALE GENOMIC DNA]</scope>
    <source>
        <strain evidence="5 6">F0254</strain>
    </source>
</reference>
<dbReference type="RefSeq" id="WP_006805128.1">
    <property type="nucleotide sequence ID" value="NZ_GG700633.1"/>
</dbReference>
<dbReference type="AlphaFoldDB" id="C9MZ20"/>
<evidence type="ECO:0000313" key="6">
    <source>
        <dbReference type="Proteomes" id="UP000006233"/>
    </source>
</evidence>
<name>C9MZ20_9FUSO</name>
<feature type="domain" description="DNA methylase N-4/N-6" evidence="4">
    <location>
        <begin position="6"/>
        <end position="80"/>
    </location>
</feature>
<keyword evidence="3" id="KW-0949">S-adenosyl-L-methionine</keyword>
<dbReference type="SUPFAM" id="SSF53335">
    <property type="entry name" value="S-adenosyl-L-methionine-dependent methyltransferases"/>
    <property type="match status" value="1"/>
</dbReference>
<dbReference type="GO" id="GO:0008170">
    <property type="term" value="F:N-methyltransferase activity"/>
    <property type="evidence" value="ECO:0007669"/>
    <property type="project" value="InterPro"/>
</dbReference>
<accession>C9MZ20</accession>
<dbReference type="GO" id="GO:0032259">
    <property type="term" value="P:methylation"/>
    <property type="evidence" value="ECO:0007669"/>
    <property type="project" value="UniProtKB-KW"/>
</dbReference>
<dbReference type="Gene3D" id="3.40.50.150">
    <property type="entry name" value="Vaccinia Virus protein VP39"/>
    <property type="match status" value="1"/>
</dbReference>
<gene>
    <name evidence="5" type="ORF">GCWU000323_01814</name>
</gene>
<dbReference type="PRINTS" id="PR00506">
    <property type="entry name" value="D21N6MTFRASE"/>
</dbReference>
<dbReference type="GO" id="GO:0003677">
    <property type="term" value="F:DNA binding"/>
    <property type="evidence" value="ECO:0007669"/>
    <property type="project" value="InterPro"/>
</dbReference>
<dbReference type="EMBL" id="ACVB02000013">
    <property type="protein sequence ID" value="EEX74175.1"/>
    <property type="molecule type" value="Genomic_DNA"/>
</dbReference>